<name>A0A5B0DW96_9HYPH</name>
<reference evidence="9 10" key="1">
    <citation type="submission" date="2019-08" db="EMBL/GenBank/DDBJ databases">
        <title>Aureimonas fodiniaquatilis sp. nov., isolated from a coal mine wastewater.</title>
        <authorList>
            <person name="Kim W."/>
        </authorList>
    </citation>
    <scope>NUCLEOTIDE SEQUENCE [LARGE SCALE GENOMIC DNA]</scope>
    <source>
        <strain evidence="9 10">CAU 1482</strain>
    </source>
</reference>
<dbReference type="GO" id="GO:0003917">
    <property type="term" value="F:DNA topoisomerase type I (single strand cut, ATP-independent) activity"/>
    <property type="evidence" value="ECO:0007669"/>
    <property type="project" value="UniProtKB-EC"/>
</dbReference>
<dbReference type="Pfam" id="PF21338">
    <property type="entry name" value="Top1B_N_bact"/>
    <property type="match status" value="1"/>
</dbReference>
<dbReference type="InterPro" id="IPR035447">
    <property type="entry name" value="DNA_topo_I_N_sf"/>
</dbReference>
<organism evidence="9 10">
    <name type="scientific">Aureimonas fodinaquatilis</name>
    <dbReference type="NCBI Taxonomy" id="2565783"/>
    <lineage>
        <taxon>Bacteria</taxon>
        <taxon>Pseudomonadati</taxon>
        <taxon>Pseudomonadota</taxon>
        <taxon>Alphaproteobacteria</taxon>
        <taxon>Hyphomicrobiales</taxon>
        <taxon>Aurantimonadaceae</taxon>
        <taxon>Aureimonas</taxon>
    </lineage>
</organism>
<comment type="catalytic activity">
    <reaction evidence="1">
        <text>ATP-independent breakage of single-stranded DNA, followed by passage and rejoining.</text>
        <dbReference type="EC" id="5.6.2.1"/>
    </reaction>
</comment>
<dbReference type="GO" id="GO:0006265">
    <property type="term" value="P:DNA topological change"/>
    <property type="evidence" value="ECO:0007669"/>
    <property type="project" value="InterPro"/>
</dbReference>
<dbReference type="EC" id="5.6.2.1" evidence="3"/>
<proteinExistence type="inferred from homology"/>
<feature type="domain" description="DNA topoisomerase I catalytic core eukaryotic-type" evidence="7">
    <location>
        <begin position="101"/>
        <end position="314"/>
    </location>
</feature>
<keyword evidence="10" id="KW-1185">Reference proteome</keyword>
<comment type="similarity">
    <text evidence="2">Belongs to the type IB topoisomerase family.</text>
</comment>
<dbReference type="OrthoDB" id="9778962at2"/>
<dbReference type="RefSeq" id="WP_149299087.1">
    <property type="nucleotide sequence ID" value="NZ_VTWH01000002.1"/>
</dbReference>
<dbReference type="InterPro" id="IPR014711">
    <property type="entry name" value="TopoI_cat_a-hlx-sub_euk"/>
</dbReference>
<evidence type="ECO:0000313" key="10">
    <source>
        <dbReference type="Proteomes" id="UP000324738"/>
    </source>
</evidence>
<comment type="caution">
    <text evidence="9">The sequence shown here is derived from an EMBL/GenBank/DDBJ whole genome shotgun (WGS) entry which is preliminary data.</text>
</comment>
<evidence type="ECO:0000256" key="2">
    <source>
        <dbReference type="ARBA" id="ARBA00006645"/>
    </source>
</evidence>
<dbReference type="AlphaFoldDB" id="A0A5B0DW96"/>
<evidence type="ECO:0000256" key="3">
    <source>
        <dbReference type="ARBA" id="ARBA00012891"/>
    </source>
</evidence>
<dbReference type="Gene3D" id="1.10.132.120">
    <property type="match status" value="1"/>
</dbReference>
<dbReference type="SUPFAM" id="SSF56349">
    <property type="entry name" value="DNA breaking-rejoining enzymes"/>
    <property type="match status" value="1"/>
</dbReference>
<evidence type="ECO:0000259" key="7">
    <source>
        <dbReference type="Pfam" id="PF01028"/>
    </source>
</evidence>
<keyword evidence="6 9" id="KW-0413">Isomerase</keyword>
<gene>
    <name evidence="9" type="ORF">FPY71_07005</name>
</gene>
<evidence type="ECO:0000259" key="8">
    <source>
        <dbReference type="Pfam" id="PF21338"/>
    </source>
</evidence>
<keyword evidence="4" id="KW-0799">Topoisomerase</keyword>
<evidence type="ECO:0000256" key="6">
    <source>
        <dbReference type="ARBA" id="ARBA00023235"/>
    </source>
</evidence>
<dbReference type="InterPro" id="IPR013500">
    <property type="entry name" value="TopoI_cat_euk"/>
</dbReference>
<dbReference type="Pfam" id="PF01028">
    <property type="entry name" value="Topoisom_I"/>
    <property type="match status" value="1"/>
</dbReference>
<dbReference type="GO" id="GO:0003677">
    <property type="term" value="F:DNA binding"/>
    <property type="evidence" value="ECO:0007669"/>
    <property type="project" value="UniProtKB-KW"/>
</dbReference>
<keyword evidence="5" id="KW-0238">DNA-binding</keyword>
<dbReference type="InterPro" id="IPR049331">
    <property type="entry name" value="Top1B_N_bact"/>
</dbReference>
<evidence type="ECO:0000313" key="9">
    <source>
        <dbReference type="EMBL" id="KAA0970272.1"/>
    </source>
</evidence>
<evidence type="ECO:0000256" key="5">
    <source>
        <dbReference type="ARBA" id="ARBA00023125"/>
    </source>
</evidence>
<dbReference type="Proteomes" id="UP000324738">
    <property type="component" value="Unassembled WGS sequence"/>
</dbReference>
<dbReference type="SUPFAM" id="SSF55869">
    <property type="entry name" value="DNA topoisomerase I domain"/>
    <property type="match status" value="1"/>
</dbReference>
<dbReference type="EMBL" id="VTWH01000002">
    <property type="protein sequence ID" value="KAA0970272.1"/>
    <property type="molecule type" value="Genomic_DNA"/>
</dbReference>
<dbReference type="PROSITE" id="PS52038">
    <property type="entry name" value="TOPO_IB_2"/>
    <property type="match status" value="1"/>
</dbReference>
<evidence type="ECO:0000256" key="1">
    <source>
        <dbReference type="ARBA" id="ARBA00000213"/>
    </source>
</evidence>
<sequence>MDVIELPRVRAAATVSAQEAELVYVNDSEAGFTRRKSGTGFAYYDSDGKRVSDKVTVARLKALVIPPAWQDVWMCIDTTGHIQATGRDQKGRKQYRYHPSWTQCRDAAKFSSLAAFSNELPKLRQQVDADLRRHGLPRERVIASVIWLLDNTLIRIGNDTYRRENASFGLTTLRNRHLEIEGSALRFAFKGKSGKQWNLKLSDRRIANVVRAIQDLPGQNLFQYIDTDGSRRKINSHDVNEYIQQAIGPAFSSKHFRTWGATVLATLAFAQEPLPETKRGQTIALNAVIDHVAAQLRNTRSVCRRCYVHPDAVNAWLDDTLHDKIKGIRSRLKSVPDGLDPDEAIVRRWLNSAK</sequence>
<evidence type="ECO:0000256" key="4">
    <source>
        <dbReference type="ARBA" id="ARBA00023029"/>
    </source>
</evidence>
<feature type="domain" description="DNA topoisomerase IB N-terminal" evidence="8">
    <location>
        <begin position="40"/>
        <end position="88"/>
    </location>
</feature>
<dbReference type="Gene3D" id="3.30.66.10">
    <property type="entry name" value="DNA topoisomerase I domain"/>
    <property type="match status" value="1"/>
</dbReference>
<dbReference type="PRINTS" id="PR00416">
    <property type="entry name" value="EUTPISMRASEI"/>
</dbReference>
<dbReference type="Gene3D" id="3.90.15.10">
    <property type="entry name" value="Topoisomerase I, Chain A, domain 3"/>
    <property type="match status" value="1"/>
</dbReference>
<accession>A0A5B0DW96</accession>
<dbReference type="InterPro" id="IPR011010">
    <property type="entry name" value="DNA_brk_join_enz"/>
</dbReference>
<protein>
    <recommendedName>
        <fullName evidence="3">DNA topoisomerase</fullName>
        <ecNumber evidence="3">5.6.2.1</ecNumber>
    </recommendedName>
</protein>
<dbReference type="InterPro" id="IPR001631">
    <property type="entry name" value="TopoI"/>
</dbReference>